<dbReference type="RefSeq" id="XP_053020347.1">
    <property type="nucleotide sequence ID" value="XM_053169118.1"/>
</dbReference>
<name>A0ABY7CPV7_9BASI</name>
<dbReference type="Proteomes" id="UP001164743">
    <property type="component" value="Chromosome 5A"/>
</dbReference>
<evidence type="ECO:0000313" key="2">
    <source>
        <dbReference type="EMBL" id="WAQ84792.1"/>
    </source>
</evidence>
<feature type="region of interest" description="Disordered" evidence="1">
    <location>
        <begin position="50"/>
        <end position="82"/>
    </location>
</feature>
<proteinExistence type="predicted"/>
<evidence type="ECO:0000313" key="3">
    <source>
        <dbReference type="Proteomes" id="UP001164743"/>
    </source>
</evidence>
<organism evidence="2 3">
    <name type="scientific">Puccinia triticina</name>
    <dbReference type="NCBI Taxonomy" id="208348"/>
    <lineage>
        <taxon>Eukaryota</taxon>
        <taxon>Fungi</taxon>
        <taxon>Dikarya</taxon>
        <taxon>Basidiomycota</taxon>
        <taxon>Pucciniomycotina</taxon>
        <taxon>Pucciniomycetes</taxon>
        <taxon>Pucciniales</taxon>
        <taxon>Pucciniaceae</taxon>
        <taxon>Puccinia</taxon>
    </lineage>
</organism>
<accession>A0ABY7CPV7</accession>
<dbReference type="PANTHER" id="PTHR33096">
    <property type="entry name" value="CXC2 DOMAIN-CONTAINING PROTEIN"/>
    <property type="match status" value="1"/>
</dbReference>
<evidence type="ECO:0000256" key="1">
    <source>
        <dbReference type="SAM" id="MobiDB-lite"/>
    </source>
</evidence>
<dbReference type="EMBL" id="CP110425">
    <property type="protein sequence ID" value="WAQ84792.1"/>
    <property type="molecule type" value="Genomic_DNA"/>
</dbReference>
<sequence length="183" mass="20438">MAPRTTGHRIVGTMASGSTRRPRVRRPTQTQIAAKARFLRNIEAGRQMGLIPEAQTPPTTEANGDTAMGTEEANGPTHQPAFEGNQQNQWEDYDPILAHASYHRMRRYAERQESISAQWAQLETAVTSAFLDCQDKTLNWTCVPTAVDVPLDSCTCLPNEIESRKVDLIDMLCMFFSSSHDLT</sequence>
<keyword evidence="3" id="KW-1185">Reference proteome</keyword>
<protein>
    <submittedName>
        <fullName evidence="2">Uncharacterized protein</fullName>
    </submittedName>
</protein>
<gene>
    <name evidence="2" type="ORF">PtA15_5A365</name>
</gene>
<reference evidence="2" key="1">
    <citation type="submission" date="2022-10" db="EMBL/GenBank/DDBJ databases">
        <title>Puccinia triticina Genome sequencing and assembly.</title>
        <authorList>
            <person name="Li C."/>
        </authorList>
    </citation>
    <scope>NUCLEOTIDE SEQUENCE</scope>
    <source>
        <strain evidence="2">Pt15</strain>
    </source>
</reference>
<dbReference type="PANTHER" id="PTHR33096:SF1">
    <property type="entry name" value="CXC1-LIKE CYSTEINE CLUSTER ASSOCIATED WITH KDZ TRANSPOSASES DOMAIN-CONTAINING PROTEIN"/>
    <property type="match status" value="1"/>
</dbReference>
<dbReference type="GeneID" id="77810013"/>